<dbReference type="Proteomes" id="UP000238479">
    <property type="component" value="Chromosome 7"/>
</dbReference>
<gene>
    <name evidence="2" type="ORF">RchiOBHm_Chr7g0217801</name>
</gene>
<comment type="caution">
    <text evidence="2">The sequence shown here is derived from an EMBL/GenBank/DDBJ whole genome shotgun (WGS) entry which is preliminary data.</text>
</comment>
<dbReference type="EMBL" id="PDCK01000045">
    <property type="protein sequence ID" value="PRQ19493.1"/>
    <property type="molecule type" value="Genomic_DNA"/>
</dbReference>
<dbReference type="GO" id="GO:0009733">
    <property type="term" value="P:response to auxin"/>
    <property type="evidence" value="ECO:0007669"/>
    <property type="project" value="InterPro"/>
</dbReference>
<dbReference type="AlphaFoldDB" id="A0A2P6PC39"/>
<evidence type="ECO:0000313" key="2">
    <source>
        <dbReference type="EMBL" id="PRQ19493.1"/>
    </source>
</evidence>
<accession>A0A2P6PC39</accession>
<dbReference type="Pfam" id="PF02519">
    <property type="entry name" value="Auxin_inducible"/>
    <property type="match status" value="1"/>
</dbReference>
<dbReference type="InterPro" id="IPR003676">
    <property type="entry name" value="SAUR_fam"/>
</dbReference>
<evidence type="ECO:0000313" key="3">
    <source>
        <dbReference type="Proteomes" id="UP000238479"/>
    </source>
</evidence>
<sequence length="93" mass="10520">MMMMSSIVKKYFLFCGAEGFPSISDSDDYRVVPVPQAGQVRVCVGRDIDMMCKFEMEANYLNYPLFQSLLDLSAEQEFGYSYDGALRIGCDVD</sequence>
<organism evidence="2 3">
    <name type="scientific">Rosa chinensis</name>
    <name type="common">China rose</name>
    <dbReference type="NCBI Taxonomy" id="74649"/>
    <lineage>
        <taxon>Eukaryota</taxon>
        <taxon>Viridiplantae</taxon>
        <taxon>Streptophyta</taxon>
        <taxon>Embryophyta</taxon>
        <taxon>Tracheophyta</taxon>
        <taxon>Spermatophyta</taxon>
        <taxon>Magnoliopsida</taxon>
        <taxon>eudicotyledons</taxon>
        <taxon>Gunneridae</taxon>
        <taxon>Pentapetalae</taxon>
        <taxon>rosids</taxon>
        <taxon>fabids</taxon>
        <taxon>Rosales</taxon>
        <taxon>Rosaceae</taxon>
        <taxon>Rosoideae</taxon>
        <taxon>Rosoideae incertae sedis</taxon>
        <taxon>Rosa</taxon>
    </lineage>
</organism>
<dbReference type="PANTHER" id="PTHR31374:SF216">
    <property type="entry name" value="SAUR-LIKE AUXIN-RESPONSIVE PROTEIN FAMILY"/>
    <property type="match status" value="1"/>
</dbReference>
<proteinExistence type="inferred from homology"/>
<evidence type="ECO:0000256" key="1">
    <source>
        <dbReference type="ARBA" id="ARBA00006974"/>
    </source>
</evidence>
<name>A0A2P6PC39_ROSCH</name>
<dbReference type="STRING" id="74649.A0A2P6PC39"/>
<dbReference type="Gramene" id="PRQ19493">
    <property type="protein sequence ID" value="PRQ19493"/>
    <property type="gene ID" value="RchiOBHm_Chr7g0217801"/>
</dbReference>
<keyword evidence="3" id="KW-1185">Reference proteome</keyword>
<dbReference type="PANTHER" id="PTHR31374">
    <property type="entry name" value="AUXIN-INDUCED PROTEIN-LIKE-RELATED"/>
    <property type="match status" value="1"/>
</dbReference>
<reference evidence="2 3" key="1">
    <citation type="journal article" date="2018" name="Nat. Genet.">
        <title>The Rosa genome provides new insights in the design of modern roses.</title>
        <authorList>
            <person name="Bendahmane M."/>
        </authorList>
    </citation>
    <scope>NUCLEOTIDE SEQUENCE [LARGE SCALE GENOMIC DNA]</scope>
    <source>
        <strain evidence="3">cv. Old Blush</strain>
    </source>
</reference>
<protein>
    <submittedName>
        <fullName evidence="2">Putative small auxin-up RNA</fullName>
    </submittedName>
</protein>
<comment type="similarity">
    <text evidence="1">Belongs to the ARG7 family.</text>
</comment>